<dbReference type="PANTHER" id="PTHR30146">
    <property type="entry name" value="LACI-RELATED TRANSCRIPTIONAL REPRESSOR"/>
    <property type="match status" value="1"/>
</dbReference>
<dbReference type="RefSeq" id="WP_091498300.1">
    <property type="nucleotide sequence ID" value="NZ_FODJ01000008.1"/>
</dbReference>
<dbReference type="InterPro" id="IPR000843">
    <property type="entry name" value="HTH_LacI"/>
</dbReference>
<dbReference type="PANTHER" id="PTHR30146:SF109">
    <property type="entry name" value="HTH-TYPE TRANSCRIPTIONAL REGULATOR GALS"/>
    <property type="match status" value="1"/>
</dbReference>
<dbReference type="CDD" id="cd01392">
    <property type="entry name" value="HTH_LacI"/>
    <property type="match status" value="1"/>
</dbReference>
<evidence type="ECO:0000259" key="4">
    <source>
        <dbReference type="PROSITE" id="PS50932"/>
    </source>
</evidence>
<dbReference type="PROSITE" id="PS50932">
    <property type="entry name" value="HTH_LACI_2"/>
    <property type="match status" value="1"/>
</dbReference>
<dbReference type="PRINTS" id="PR00036">
    <property type="entry name" value="HTHLACI"/>
</dbReference>
<dbReference type="GO" id="GO:0000976">
    <property type="term" value="F:transcription cis-regulatory region binding"/>
    <property type="evidence" value="ECO:0007669"/>
    <property type="project" value="TreeGrafter"/>
</dbReference>
<accession>A0A1H8Q6S7</accession>
<evidence type="ECO:0000256" key="3">
    <source>
        <dbReference type="ARBA" id="ARBA00023163"/>
    </source>
</evidence>
<evidence type="ECO:0000313" key="5">
    <source>
        <dbReference type="EMBL" id="SEO49634.1"/>
    </source>
</evidence>
<keyword evidence="2" id="KW-0238">DNA-binding</keyword>
<dbReference type="GO" id="GO:0003700">
    <property type="term" value="F:DNA-binding transcription factor activity"/>
    <property type="evidence" value="ECO:0007669"/>
    <property type="project" value="TreeGrafter"/>
</dbReference>
<dbReference type="InterPro" id="IPR046335">
    <property type="entry name" value="LacI/GalR-like_sensor"/>
</dbReference>
<dbReference type="OrthoDB" id="3180992at2"/>
<name>A0A1H8Q6S7_9BACI</name>
<dbReference type="Proteomes" id="UP000199300">
    <property type="component" value="Unassembled WGS sequence"/>
</dbReference>
<dbReference type="InterPro" id="IPR028082">
    <property type="entry name" value="Peripla_BP_I"/>
</dbReference>
<dbReference type="PROSITE" id="PS00356">
    <property type="entry name" value="HTH_LACI_1"/>
    <property type="match status" value="1"/>
</dbReference>
<dbReference type="SUPFAM" id="SSF53822">
    <property type="entry name" value="Periplasmic binding protein-like I"/>
    <property type="match status" value="1"/>
</dbReference>
<dbReference type="AlphaFoldDB" id="A0A1H8Q6S7"/>
<keyword evidence="1" id="KW-0805">Transcription regulation</keyword>
<organism evidence="5 6">
    <name type="scientific">Amphibacillus marinus</name>
    <dbReference type="NCBI Taxonomy" id="872970"/>
    <lineage>
        <taxon>Bacteria</taxon>
        <taxon>Bacillati</taxon>
        <taxon>Bacillota</taxon>
        <taxon>Bacilli</taxon>
        <taxon>Bacillales</taxon>
        <taxon>Bacillaceae</taxon>
        <taxon>Amphibacillus</taxon>
    </lineage>
</organism>
<dbReference type="CDD" id="cd01542">
    <property type="entry name" value="PBP1_TreR-like"/>
    <property type="match status" value="1"/>
</dbReference>
<proteinExistence type="predicted"/>
<keyword evidence="6" id="KW-1185">Reference proteome</keyword>
<gene>
    <name evidence="5" type="ORF">SAMN04488134_10854</name>
</gene>
<dbReference type="EMBL" id="FODJ01000008">
    <property type="protein sequence ID" value="SEO49634.1"/>
    <property type="molecule type" value="Genomic_DNA"/>
</dbReference>
<evidence type="ECO:0000256" key="1">
    <source>
        <dbReference type="ARBA" id="ARBA00023015"/>
    </source>
</evidence>
<evidence type="ECO:0000256" key="2">
    <source>
        <dbReference type="ARBA" id="ARBA00023125"/>
    </source>
</evidence>
<dbReference type="InterPro" id="IPR010982">
    <property type="entry name" value="Lambda_DNA-bd_dom_sf"/>
</dbReference>
<dbReference type="Pfam" id="PF00356">
    <property type="entry name" value="LacI"/>
    <property type="match status" value="1"/>
</dbReference>
<dbReference type="Pfam" id="PF13377">
    <property type="entry name" value="Peripla_BP_3"/>
    <property type="match status" value="1"/>
</dbReference>
<dbReference type="Gene3D" id="3.40.50.2300">
    <property type="match status" value="2"/>
</dbReference>
<protein>
    <submittedName>
        <fullName evidence="5">Transcriptional regulator, LacI family</fullName>
    </submittedName>
</protein>
<reference evidence="5 6" key="1">
    <citation type="submission" date="2016-10" db="EMBL/GenBank/DDBJ databases">
        <authorList>
            <person name="de Groot N.N."/>
        </authorList>
    </citation>
    <scope>NUCLEOTIDE SEQUENCE [LARGE SCALE GENOMIC DNA]</scope>
    <source>
        <strain evidence="5 6">CGMCC 1.10434</strain>
    </source>
</reference>
<evidence type="ECO:0000313" key="6">
    <source>
        <dbReference type="Proteomes" id="UP000199300"/>
    </source>
</evidence>
<sequence length="333" mass="36925">MKIKDIAKLAGVSPATVSRVMNKNGYVKAEKREAVEKVIREVGYRPNEIAKSLKNKRSNIIGVIVPKISTETASRVLEGITQIAKERNYQLLISNTNLQIEEEINALEFLSNKLVDGIIISATEVTDQHLAVARQLTVPLVVIGQRMAGFTSILYSNNHAVHDLVDHLVQAGHKKIGFIGVDPKDKEVGQVRKQAYMDALNHHQLPYKEELVAIGDFSIESGYQQMASILKKQRPTAVLAVTDHLAIGAIQCIKDNGLSVPADISVTGLGDVKLAKYLSPPLTTVHYYFKTSGQLAASELFNQIDQLNMENKEIYVDYELRIRASVKKIERNS</sequence>
<dbReference type="Gene3D" id="1.10.260.40">
    <property type="entry name" value="lambda repressor-like DNA-binding domains"/>
    <property type="match status" value="1"/>
</dbReference>
<dbReference type="SMART" id="SM00354">
    <property type="entry name" value="HTH_LACI"/>
    <property type="match status" value="1"/>
</dbReference>
<dbReference type="SUPFAM" id="SSF47413">
    <property type="entry name" value="lambda repressor-like DNA-binding domains"/>
    <property type="match status" value="1"/>
</dbReference>
<keyword evidence="3" id="KW-0804">Transcription</keyword>
<feature type="domain" description="HTH lacI-type" evidence="4">
    <location>
        <begin position="1"/>
        <end position="55"/>
    </location>
</feature>
<dbReference type="STRING" id="872970.SAMN04488134_10854"/>